<feature type="compositionally biased region" description="Low complexity" evidence="7">
    <location>
        <begin position="497"/>
        <end position="508"/>
    </location>
</feature>
<keyword evidence="3" id="KW-1003">Cell membrane</keyword>
<dbReference type="EMBL" id="BAABBA010000001">
    <property type="protein sequence ID" value="GAA4285687.1"/>
    <property type="molecule type" value="Genomic_DNA"/>
</dbReference>
<dbReference type="InterPro" id="IPR050545">
    <property type="entry name" value="Mycobact_MmpL"/>
</dbReference>
<dbReference type="Proteomes" id="UP001499841">
    <property type="component" value="Unassembled WGS sequence"/>
</dbReference>
<feature type="transmembrane region" description="Helical" evidence="8">
    <location>
        <begin position="708"/>
        <end position="731"/>
    </location>
</feature>
<evidence type="ECO:0000256" key="2">
    <source>
        <dbReference type="ARBA" id="ARBA00010157"/>
    </source>
</evidence>
<sequence length="771" mass="79083">MSHTAARSRRGAVLRALALVAVLLLWLGVGAAGGMAQGTLSQVQENDAAAFLPASAESTLAAEAGREFVDTTSLPALVVATVPDGGALTPQQITAAQEFAAAVPELELPGGGALGDALTGPVAAVPSQDGEAVLVPVALDADRANELVGADEERLVNVAVDALRDAGGETLEGAGLAVYVTGPAGYVADLVSAFGGIDGILLGVALVVVLVILVIVYRSPSLPFAVLLTAVFGLCLAALVIKPLAAADVIQLNGQGQGILSILVIGAATDYSLLLVARYREELTRHAHPADAMRAAWRASLEPILASAGTVIVGLLCLLLSDLGSNSSLGPVGAVGIASSVLAALTLLPAMLLVGGRRSRYVFWPRTPHYVRPAGRHEVDRPAEARAERAGLWARLAGFVARHDRPVWVLTAVVLAGAAAFVPTLRAEGTSDSDIFLSEVEAVTGGEVLARHFEAGQVEPTIVIAPEGSADAVVTAAQGVDGVLGASVLAEDAAARGGAPAGAQDPQGAQGGPGGQDAAPIVVDGRVRVEVVLEDSAESQAALGTVADVREAVHEVEPDALVGGAAAERLDTQQTSARDLRTIIPVVLVVIFVMLALLLRAVVAPLVLLAANLLSFGATMGLAAVVFNHVLDLPGADATVPLYGFVFLVALGIDYSIFLMTRVREESLQHGTREGVRRGLAVTGGVITSAGLVLAATFSALAVIPLLFLLQLAFIVAVGVLIDTFVVRSLLVPGIVHDIGRSAWWPWTRRVPRDEDRHAERDAVPAPAHAG</sequence>
<comment type="similarity">
    <text evidence="2">Belongs to the resistance-nodulation-cell division (RND) (TC 2.A.6) family. MmpL subfamily.</text>
</comment>
<comment type="caution">
    <text evidence="10">The sequence shown here is derived from an EMBL/GenBank/DDBJ whole genome shotgun (WGS) entry which is preliminary data.</text>
</comment>
<feature type="transmembrane region" description="Helical" evidence="8">
    <location>
        <begin position="640"/>
        <end position="659"/>
    </location>
</feature>
<dbReference type="PANTHER" id="PTHR33406:SF6">
    <property type="entry name" value="MEMBRANE PROTEIN YDGH-RELATED"/>
    <property type="match status" value="1"/>
</dbReference>
<evidence type="ECO:0000259" key="9">
    <source>
        <dbReference type="Pfam" id="PF03176"/>
    </source>
</evidence>
<name>A0ABP8ENW5_9MICO</name>
<evidence type="ECO:0000313" key="11">
    <source>
        <dbReference type="Proteomes" id="UP001499841"/>
    </source>
</evidence>
<feature type="transmembrane region" description="Helical" evidence="8">
    <location>
        <begin position="258"/>
        <end position="279"/>
    </location>
</feature>
<feature type="transmembrane region" description="Helical" evidence="8">
    <location>
        <begin position="680"/>
        <end position="702"/>
    </location>
</feature>
<evidence type="ECO:0000256" key="7">
    <source>
        <dbReference type="SAM" id="MobiDB-lite"/>
    </source>
</evidence>
<feature type="domain" description="Membrane transport protein MMPL" evidence="9">
    <location>
        <begin position="449"/>
        <end position="750"/>
    </location>
</feature>
<keyword evidence="6 8" id="KW-0472">Membrane</keyword>
<feature type="transmembrane region" description="Helical" evidence="8">
    <location>
        <begin position="224"/>
        <end position="246"/>
    </location>
</feature>
<keyword evidence="5 8" id="KW-1133">Transmembrane helix</keyword>
<evidence type="ECO:0000256" key="4">
    <source>
        <dbReference type="ARBA" id="ARBA00022692"/>
    </source>
</evidence>
<evidence type="ECO:0000256" key="6">
    <source>
        <dbReference type="ARBA" id="ARBA00023136"/>
    </source>
</evidence>
<feature type="transmembrane region" description="Helical" evidence="8">
    <location>
        <begin position="606"/>
        <end position="628"/>
    </location>
</feature>
<protein>
    <submittedName>
        <fullName evidence="10">MMPL family transporter</fullName>
    </submittedName>
</protein>
<evidence type="ECO:0000313" key="10">
    <source>
        <dbReference type="EMBL" id="GAA4285687.1"/>
    </source>
</evidence>
<feature type="transmembrane region" description="Helical" evidence="8">
    <location>
        <begin position="333"/>
        <end position="354"/>
    </location>
</feature>
<dbReference type="Gene3D" id="1.20.1640.10">
    <property type="entry name" value="Multidrug efflux transporter AcrB transmembrane domain"/>
    <property type="match status" value="2"/>
</dbReference>
<feature type="region of interest" description="Disordered" evidence="7">
    <location>
        <begin position="497"/>
        <end position="517"/>
    </location>
</feature>
<dbReference type="InterPro" id="IPR004869">
    <property type="entry name" value="MMPL_dom"/>
</dbReference>
<accession>A0ABP8ENW5</accession>
<keyword evidence="11" id="KW-1185">Reference proteome</keyword>
<dbReference type="PANTHER" id="PTHR33406">
    <property type="entry name" value="MEMBRANE PROTEIN MJ1562-RELATED"/>
    <property type="match status" value="1"/>
</dbReference>
<feature type="transmembrane region" description="Helical" evidence="8">
    <location>
        <begin position="300"/>
        <end position="321"/>
    </location>
</feature>
<organism evidence="10 11">
    <name type="scientific">Georgenia daeguensis</name>
    <dbReference type="NCBI Taxonomy" id="908355"/>
    <lineage>
        <taxon>Bacteria</taxon>
        <taxon>Bacillati</taxon>
        <taxon>Actinomycetota</taxon>
        <taxon>Actinomycetes</taxon>
        <taxon>Micrococcales</taxon>
        <taxon>Bogoriellaceae</taxon>
        <taxon>Georgenia</taxon>
    </lineage>
</organism>
<feature type="transmembrane region" description="Helical" evidence="8">
    <location>
        <begin position="199"/>
        <end position="217"/>
    </location>
</feature>
<dbReference type="RefSeq" id="WP_345036306.1">
    <property type="nucleotide sequence ID" value="NZ_BAABBA010000001.1"/>
</dbReference>
<feature type="transmembrane region" description="Helical" evidence="8">
    <location>
        <begin position="582"/>
        <end position="599"/>
    </location>
</feature>
<proteinExistence type="inferred from homology"/>
<evidence type="ECO:0000256" key="3">
    <source>
        <dbReference type="ARBA" id="ARBA00022475"/>
    </source>
</evidence>
<evidence type="ECO:0000256" key="1">
    <source>
        <dbReference type="ARBA" id="ARBA00004651"/>
    </source>
</evidence>
<dbReference type="Pfam" id="PF03176">
    <property type="entry name" value="MMPL"/>
    <property type="match status" value="2"/>
</dbReference>
<feature type="transmembrane region" description="Helical" evidence="8">
    <location>
        <begin position="407"/>
        <end position="425"/>
    </location>
</feature>
<comment type="subcellular location">
    <subcellularLocation>
        <location evidence="1">Cell membrane</location>
        <topology evidence="1">Multi-pass membrane protein</topology>
    </subcellularLocation>
</comment>
<reference evidence="11" key="1">
    <citation type="journal article" date="2019" name="Int. J. Syst. Evol. Microbiol.">
        <title>The Global Catalogue of Microorganisms (GCM) 10K type strain sequencing project: providing services to taxonomists for standard genome sequencing and annotation.</title>
        <authorList>
            <consortium name="The Broad Institute Genomics Platform"/>
            <consortium name="The Broad Institute Genome Sequencing Center for Infectious Disease"/>
            <person name="Wu L."/>
            <person name="Ma J."/>
        </authorList>
    </citation>
    <scope>NUCLEOTIDE SEQUENCE [LARGE SCALE GENOMIC DNA]</scope>
    <source>
        <strain evidence="11">JCM 17459</strain>
    </source>
</reference>
<keyword evidence="4 8" id="KW-0812">Transmembrane</keyword>
<evidence type="ECO:0000256" key="5">
    <source>
        <dbReference type="ARBA" id="ARBA00022989"/>
    </source>
</evidence>
<feature type="domain" description="Membrane transport protein MMPL" evidence="9">
    <location>
        <begin position="51"/>
        <end position="402"/>
    </location>
</feature>
<gene>
    <name evidence="10" type="ORF">GCM10022262_00460</name>
</gene>
<evidence type="ECO:0000256" key="8">
    <source>
        <dbReference type="SAM" id="Phobius"/>
    </source>
</evidence>
<dbReference type="SUPFAM" id="SSF82866">
    <property type="entry name" value="Multidrug efflux transporter AcrB transmembrane domain"/>
    <property type="match status" value="2"/>
</dbReference>